<evidence type="ECO:0000313" key="5">
    <source>
        <dbReference type="Proteomes" id="UP001321749"/>
    </source>
</evidence>
<dbReference type="SUPFAM" id="SSF47592">
    <property type="entry name" value="SWIB/MDM2 domain"/>
    <property type="match status" value="1"/>
</dbReference>
<dbReference type="InterPro" id="IPR019835">
    <property type="entry name" value="SWIB_domain"/>
</dbReference>
<dbReference type="CDD" id="cd10567">
    <property type="entry name" value="SWIB-MDM2_like"/>
    <property type="match status" value="1"/>
</dbReference>
<evidence type="ECO:0000259" key="3">
    <source>
        <dbReference type="PROSITE" id="PS51998"/>
    </source>
</evidence>
<dbReference type="PROSITE" id="PS51925">
    <property type="entry name" value="SWIB_MDM2"/>
    <property type="match status" value="1"/>
</dbReference>
<comment type="caution">
    <text evidence="4">The sequence shown here is derived from an EMBL/GenBank/DDBJ whole genome shotgun (WGS) entry which is preliminary data.</text>
</comment>
<feature type="region of interest" description="Disordered" evidence="1">
    <location>
        <begin position="72"/>
        <end position="195"/>
    </location>
</feature>
<dbReference type="AlphaFoldDB" id="A0AAV9HR94"/>
<dbReference type="Pfam" id="PF02201">
    <property type="entry name" value="SWIB"/>
    <property type="match status" value="1"/>
</dbReference>
<feature type="compositionally biased region" description="Basic residues" evidence="1">
    <location>
        <begin position="154"/>
        <end position="168"/>
    </location>
</feature>
<reference evidence="4" key="2">
    <citation type="submission" date="2023-06" db="EMBL/GenBank/DDBJ databases">
        <authorList>
            <consortium name="Lawrence Berkeley National Laboratory"/>
            <person name="Mondo S.J."/>
            <person name="Hensen N."/>
            <person name="Bonometti L."/>
            <person name="Westerberg I."/>
            <person name="Brannstrom I.O."/>
            <person name="Guillou S."/>
            <person name="Cros-Aarteil S."/>
            <person name="Calhoun S."/>
            <person name="Haridas S."/>
            <person name="Kuo A."/>
            <person name="Pangilinan J."/>
            <person name="Riley R."/>
            <person name="Labutti K."/>
            <person name="Andreopoulos B."/>
            <person name="Lipzen A."/>
            <person name="Chen C."/>
            <person name="Yanf M."/>
            <person name="Daum C."/>
            <person name="Ng V."/>
            <person name="Clum A."/>
            <person name="Steindorff A."/>
            <person name="Ohm R."/>
            <person name="Martin F."/>
            <person name="Silar P."/>
            <person name="Natvig D."/>
            <person name="Lalanne C."/>
            <person name="Gautier V."/>
            <person name="Ament-Velasquez S.L."/>
            <person name="Kruys A."/>
            <person name="Hutchinson M.I."/>
            <person name="Powell A.J."/>
            <person name="Barry K."/>
            <person name="Miller A.N."/>
            <person name="Grigoriev I.V."/>
            <person name="Debuchy R."/>
            <person name="Gladieux P."/>
            <person name="Thoren M.H."/>
            <person name="Johannesson H."/>
        </authorList>
    </citation>
    <scope>NUCLEOTIDE SEQUENCE</scope>
    <source>
        <strain evidence="4">PSN324</strain>
    </source>
</reference>
<gene>
    <name evidence="4" type="ORF">QBC42DRAFT_78218</name>
</gene>
<evidence type="ECO:0000259" key="2">
    <source>
        <dbReference type="PROSITE" id="PS51925"/>
    </source>
</evidence>
<dbReference type="Pfam" id="PF08766">
    <property type="entry name" value="DEK_C"/>
    <property type="match status" value="1"/>
</dbReference>
<dbReference type="Gene3D" id="1.10.10.60">
    <property type="entry name" value="Homeodomain-like"/>
    <property type="match status" value="1"/>
</dbReference>
<feature type="domain" description="DM2" evidence="2">
    <location>
        <begin position="191"/>
        <end position="268"/>
    </location>
</feature>
<reference evidence="4" key="1">
    <citation type="journal article" date="2023" name="Mol. Phylogenet. Evol.">
        <title>Genome-scale phylogeny and comparative genomics of the fungal order Sordariales.</title>
        <authorList>
            <person name="Hensen N."/>
            <person name="Bonometti L."/>
            <person name="Westerberg I."/>
            <person name="Brannstrom I.O."/>
            <person name="Guillou S."/>
            <person name="Cros-Aarteil S."/>
            <person name="Calhoun S."/>
            <person name="Haridas S."/>
            <person name="Kuo A."/>
            <person name="Mondo S."/>
            <person name="Pangilinan J."/>
            <person name="Riley R."/>
            <person name="LaButti K."/>
            <person name="Andreopoulos B."/>
            <person name="Lipzen A."/>
            <person name="Chen C."/>
            <person name="Yan M."/>
            <person name="Daum C."/>
            <person name="Ng V."/>
            <person name="Clum A."/>
            <person name="Steindorff A."/>
            <person name="Ohm R.A."/>
            <person name="Martin F."/>
            <person name="Silar P."/>
            <person name="Natvig D.O."/>
            <person name="Lalanne C."/>
            <person name="Gautier V."/>
            <person name="Ament-Velasquez S.L."/>
            <person name="Kruys A."/>
            <person name="Hutchinson M.I."/>
            <person name="Powell A.J."/>
            <person name="Barry K."/>
            <person name="Miller A.N."/>
            <person name="Grigoriev I.V."/>
            <person name="Debuchy R."/>
            <person name="Gladieux P."/>
            <person name="Hiltunen Thoren M."/>
            <person name="Johannesson H."/>
        </authorList>
    </citation>
    <scope>NUCLEOTIDE SEQUENCE</scope>
    <source>
        <strain evidence="4">PSN324</strain>
    </source>
</reference>
<proteinExistence type="predicted"/>
<protein>
    <submittedName>
        <fullName evidence="4">Upstream activation factor subunit spp27</fullName>
    </submittedName>
</protein>
<dbReference type="InterPro" id="IPR036885">
    <property type="entry name" value="SWIB_MDM2_dom_sf"/>
</dbReference>
<organism evidence="4 5">
    <name type="scientific">Cladorrhinum samala</name>
    <dbReference type="NCBI Taxonomy" id="585594"/>
    <lineage>
        <taxon>Eukaryota</taxon>
        <taxon>Fungi</taxon>
        <taxon>Dikarya</taxon>
        <taxon>Ascomycota</taxon>
        <taxon>Pezizomycotina</taxon>
        <taxon>Sordariomycetes</taxon>
        <taxon>Sordariomycetidae</taxon>
        <taxon>Sordariales</taxon>
        <taxon>Podosporaceae</taxon>
        <taxon>Cladorrhinum</taxon>
    </lineage>
</organism>
<evidence type="ECO:0000256" key="1">
    <source>
        <dbReference type="SAM" id="MobiDB-lite"/>
    </source>
</evidence>
<dbReference type="PANTHER" id="PTHR13844">
    <property type="entry name" value="SWI/SNF-RELATED MATRIX-ASSOCIATED ACTIN-DEPENDENT REGULATOR OF CHROMATIN SUBFAMILY D"/>
    <property type="match status" value="1"/>
</dbReference>
<dbReference type="PROSITE" id="PS51998">
    <property type="entry name" value="DEK_C"/>
    <property type="match status" value="1"/>
</dbReference>
<accession>A0AAV9HR94</accession>
<dbReference type="InterPro" id="IPR003121">
    <property type="entry name" value="SWIB_MDM2_domain"/>
</dbReference>
<name>A0AAV9HR94_9PEZI</name>
<dbReference type="Proteomes" id="UP001321749">
    <property type="component" value="Unassembled WGS sequence"/>
</dbReference>
<feature type="domain" description="DEK-C" evidence="3">
    <location>
        <begin position="7"/>
        <end position="62"/>
    </location>
</feature>
<keyword evidence="5" id="KW-1185">Reference proteome</keyword>
<dbReference type="InterPro" id="IPR014876">
    <property type="entry name" value="DEK_C"/>
</dbReference>
<dbReference type="Gene3D" id="1.10.245.10">
    <property type="entry name" value="SWIB/MDM2 domain"/>
    <property type="match status" value="1"/>
</dbReference>
<dbReference type="SUPFAM" id="SSF109715">
    <property type="entry name" value="DEK C-terminal domain"/>
    <property type="match status" value="1"/>
</dbReference>
<dbReference type="EMBL" id="MU864970">
    <property type="protein sequence ID" value="KAK4462584.1"/>
    <property type="molecule type" value="Genomic_DNA"/>
</dbReference>
<feature type="compositionally biased region" description="Basic and acidic residues" evidence="1">
    <location>
        <begin position="118"/>
        <end position="141"/>
    </location>
</feature>
<evidence type="ECO:0000313" key="4">
    <source>
        <dbReference type="EMBL" id="KAK4462584.1"/>
    </source>
</evidence>
<sequence>MSAPLTDEETDSYSRIIDGILAAADLQTVTRKKIRQGLEATIDKDLSDQKEAIKALIEARFDAISAKAAAQVIPTPPSVSAQPSSDHEVNGDYGDEDDNSADNEIQVATQPARKKVKRESSSEDADARLAAELQAREDRLSRGRVTRGANSSKPKSKAKPVKKKSSKRARSDDESEGDDGEEKPKRKAGGGFQKPFNLSPALSELCFENQLSRPQVVKKLWDYIKGNGLQDPNDKRQIICDEKLFAVFKQDKINMFSMNKSLGSHLYPVEE</sequence>
<dbReference type="SMART" id="SM00151">
    <property type="entry name" value="SWIB"/>
    <property type="match status" value="1"/>
</dbReference>